<sequence length="318" mass="36843">MKKLLFLLSLFIMTLNILNASELIDGKYSIQSIQTGYCLDIEDMENNAKIIQLPCKEDKESQKFDFFKVDNKIYTISSLSIGNNSKSNGAHIYNTNEADEFLLEEQTNAEIYKIKSNFSKKYFTSKIFTNDVVQYNGHNTDAQLWRITKNPINDTDDSLLKVKKIVFSDFVEPKMFNWLSWKFYRADETYIPMDDISQIESISGMTIRYNNDIAGYSSHNYVNYETNMDKCNRRDGNITIVLLQPEDIKYLQVRSTYWIPNALTEEFKLSLYNSNDELLYSHTYTKLGDGIGDAASNNGRIYGYNTQNPLPDIVLERP</sequence>
<evidence type="ECO:0000256" key="1">
    <source>
        <dbReference type="SAM" id="SignalP"/>
    </source>
</evidence>
<dbReference type="AlphaFoldDB" id="A0A4V1LRH7"/>
<reference evidence="2 3" key="1">
    <citation type="submission" date="2017-10" db="EMBL/GenBank/DDBJ databases">
        <title>Genomics of the genus Arcobacter.</title>
        <authorList>
            <person name="Perez-Cataluna A."/>
            <person name="Figueras M.J."/>
        </authorList>
    </citation>
    <scope>NUCLEOTIDE SEQUENCE [LARGE SCALE GENOMIC DNA]</scope>
    <source>
        <strain evidence="2 3">CECT 8993</strain>
    </source>
</reference>
<gene>
    <name evidence="2" type="ORF">CRV08_08270</name>
</gene>
<dbReference type="CDD" id="cd00161">
    <property type="entry name" value="beta-trefoil_Ricin-like"/>
    <property type="match status" value="1"/>
</dbReference>
<dbReference type="InterPro" id="IPR035992">
    <property type="entry name" value="Ricin_B-like_lectins"/>
</dbReference>
<evidence type="ECO:0000313" key="2">
    <source>
        <dbReference type="EMBL" id="RXJ68238.1"/>
    </source>
</evidence>
<dbReference type="RefSeq" id="WP_128980992.1">
    <property type="nucleotide sequence ID" value="NZ_PDKJ01000006.1"/>
</dbReference>
<dbReference type="Gene3D" id="2.80.10.50">
    <property type="match status" value="1"/>
</dbReference>
<comment type="caution">
    <text evidence="2">The sequence shown here is derived from an EMBL/GenBank/DDBJ whole genome shotgun (WGS) entry which is preliminary data.</text>
</comment>
<dbReference type="Proteomes" id="UP000290172">
    <property type="component" value="Unassembled WGS sequence"/>
</dbReference>
<evidence type="ECO:0008006" key="4">
    <source>
        <dbReference type="Google" id="ProtNLM"/>
    </source>
</evidence>
<feature type="signal peptide" evidence="1">
    <location>
        <begin position="1"/>
        <end position="20"/>
    </location>
</feature>
<accession>A0A4V1LRH7</accession>
<proteinExistence type="predicted"/>
<protein>
    <recommendedName>
        <fullName evidence="4">Ricin B lectin domain-containing protein</fullName>
    </recommendedName>
</protein>
<name>A0A4V1LRH7_9BACT</name>
<evidence type="ECO:0000313" key="3">
    <source>
        <dbReference type="Proteomes" id="UP000290172"/>
    </source>
</evidence>
<dbReference type="EMBL" id="PDKJ01000006">
    <property type="protein sequence ID" value="RXJ68238.1"/>
    <property type="molecule type" value="Genomic_DNA"/>
</dbReference>
<feature type="chain" id="PRO_5020502597" description="Ricin B lectin domain-containing protein" evidence="1">
    <location>
        <begin position="21"/>
        <end position="318"/>
    </location>
</feature>
<organism evidence="2 3">
    <name type="scientific">Halarcobacter ebronensis</name>
    <dbReference type="NCBI Taxonomy" id="1462615"/>
    <lineage>
        <taxon>Bacteria</taxon>
        <taxon>Pseudomonadati</taxon>
        <taxon>Campylobacterota</taxon>
        <taxon>Epsilonproteobacteria</taxon>
        <taxon>Campylobacterales</taxon>
        <taxon>Arcobacteraceae</taxon>
        <taxon>Halarcobacter</taxon>
    </lineage>
</organism>
<dbReference type="SUPFAM" id="SSF50370">
    <property type="entry name" value="Ricin B-like lectins"/>
    <property type="match status" value="1"/>
</dbReference>
<keyword evidence="1" id="KW-0732">Signal</keyword>